<evidence type="ECO:0000313" key="3">
    <source>
        <dbReference type="EMBL" id="HIX67390.1"/>
    </source>
</evidence>
<dbReference type="GO" id="GO:0003723">
    <property type="term" value="F:RNA binding"/>
    <property type="evidence" value="ECO:0007669"/>
    <property type="project" value="InterPro"/>
</dbReference>
<dbReference type="SUPFAM" id="SSF50151">
    <property type="entry name" value="SacY-like RNA-binding domain"/>
    <property type="match status" value="1"/>
</dbReference>
<dbReference type="Pfam" id="PF00874">
    <property type="entry name" value="PRD"/>
    <property type="match status" value="2"/>
</dbReference>
<dbReference type="Gene3D" id="1.10.1790.10">
    <property type="entry name" value="PRD domain"/>
    <property type="match status" value="2"/>
</dbReference>
<dbReference type="GO" id="GO:0006355">
    <property type="term" value="P:regulation of DNA-templated transcription"/>
    <property type="evidence" value="ECO:0007669"/>
    <property type="project" value="InterPro"/>
</dbReference>
<dbReference type="InterPro" id="IPR050661">
    <property type="entry name" value="BglG_antiterminators"/>
</dbReference>
<evidence type="ECO:0000313" key="4">
    <source>
        <dbReference type="Proteomes" id="UP000886721"/>
    </source>
</evidence>
<dbReference type="InterPro" id="IPR004341">
    <property type="entry name" value="CAT_RNA-bd_dom"/>
</dbReference>
<comment type="caution">
    <text evidence="3">The sequence shown here is derived from an EMBL/GenBank/DDBJ whole genome shotgun (WGS) entry which is preliminary data.</text>
</comment>
<reference evidence="3" key="1">
    <citation type="journal article" date="2021" name="PeerJ">
        <title>Extensive microbial diversity within the chicken gut microbiome revealed by metagenomics and culture.</title>
        <authorList>
            <person name="Gilroy R."/>
            <person name="Ravi A."/>
            <person name="Getino M."/>
            <person name="Pursley I."/>
            <person name="Horton D.L."/>
            <person name="Alikhan N.F."/>
            <person name="Baker D."/>
            <person name="Gharbi K."/>
            <person name="Hall N."/>
            <person name="Watson M."/>
            <person name="Adriaenssens E.M."/>
            <person name="Foster-Nyarko E."/>
            <person name="Jarju S."/>
            <person name="Secka A."/>
            <person name="Antonio M."/>
            <person name="Oren A."/>
            <person name="Chaudhuri R.R."/>
            <person name="La Ragione R."/>
            <person name="Hildebrand F."/>
            <person name="Pallen M.J."/>
        </authorList>
    </citation>
    <scope>NUCLEOTIDE SEQUENCE</scope>
    <source>
        <strain evidence="3">CHK191-13928</strain>
    </source>
</reference>
<keyword evidence="1" id="KW-0677">Repeat</keyword>
<proteinExistence type="predicted"/>
<dbReference type="SUPFAM" id="SSF63520">
    <property type="entry name" value="PTS-regulatory domain, PRD"/>
    <property type="match status" value="2"/>
</dbReference>
<dbReference type="InterPro" id="IPR036650">
    <property type="entry name" value="CAT_RNA-bd_dom_sf"/>
</dbReference>
<dbReference type="Proteomes" id="UP000886721">
    <property type="component" value="Unassembled WGS sequence"/>
</dbReference>
<dbReference type="PANTHER" id="PTHR30185:SF15">
    <property type="entry name" value="CRYPTIC BETA-GLUCOSIDE BGL OPERON ANTITERMINATOR"/>
    <property type="match status" value="1"/>
</dbReference>
<organism evidence="3 4">
    <name type="scientific">Candidatus Anaerostipes excrementavium</name>
    <dbReference type="NCBI Taxonomy" id="2838463"/>
    <lineage>
        <taxon>Bacteria</taxon>
        <taxon>Bacillati</taxon>
        <taxon>Bacillota</taxon>
        <taxon>Clostridia</taxon>
        <taxon>Lachnospirales</taxon>
        <taxon>Lachnospiraceae</taxon>
        <taxon>Anaerostipes</taxon>
    </lineage>
</organism>
<dbReference type="AlphaFoldDB" id="A0A9D2B8P4"/>
<reference evidence="3" key="2">
    <citation type="submission" date="2021-04" db="EMBL/GenBank/DDBJ databases">
        <authorList>
            <person name="Gilroy R."/>
        </authorList>
    </citation>
    <scope>NUCLEOTIDE SEQUENCE</scope>
    <source>
        <strain evidence="3">CHK191-13928</strain>
    </source>
</reference>
<protein>
    <submittedName>
        <fullName evidence="3">PRD domain-containing protein</fullName>
    </submittedName>
</protein>
<dbReference type="EMBL" id="DXEM01000014">
    <property type="protein sequence ID" value="HIX67390.1"/>
    <property type="molecule type" value="Genomic_DNA"/>
</dbReference>
<dbReference type="Pfam" id="PF03123">
    <property type="entry name" value="CAT_RBD"/>
    <property type="match status" value="1"/>
</dbReference>
<dbReference type="PANTHER" id="PTHR30185">
    <property type="entry name" value="CRYPTIC BETA-GLUCOSIDE BGL OPERON ANTITERMINATOR"/>
    <property type="match status" value="1"/>
</dbReference>
<gene>
    <name evidence="3" type="ORF">H9735_04585</name>
</gene>
<dbReference type="NCBIfam" id="NF046042">
    <property type="entry name" value="LicT"/>
    <property type="match status" value="1"/>
</dbReference>
<dbReference type="InterPro" id="IPR036634">
    <property type="entry name" value="PRD_sf"/>
</dbReference>
<dbReference type="InterPro" id="IPR011608">
    <property type="entry name" value="PRD"/>
</dbReference>
<feature type="domain" description="PRD" evidence="2">
    <location>
        <begin position="171"/>
        <end position="281"/>
    </location>
</feature>
<feature type="domain" description="PRD" evidence="2">
    <location>
        <begin position="65"/>
        <end position="170"/>
    </location>
</feature>
<dbReference type="SMART" id="SM01061">
    <property type="entry name" value="CAT_RBD"/>
    <property type="match status" value="1"/>
</dbReference>
<dbReference type="PROSITE" id="PS51372">
    <property type="entry name" value="PRD_2"/>
    <property type="match status" value="2"/>
</dbReference>
<accession>A0A9D2B8P4</accession>
<evidence type="ECO:0000256" key="1">
    <source>
        <dbReference type="ARBA" id="ARBA00022737"/>
    </source>
</evidence>
<dbReference type="Gene3D" id="2.30.24.10">
    <property type="entry name" value="CAT RNA-binding domain"/>
    <property type="match status" value="1"/>
</dbReference>
<sequence>MWIKKAFNNNIVLCVDQNHQEKIILGKGVGYNKKPREAVDETRIEKVFVFQDEATFALFDELTQNISQEHIELAGEIIQRGKEELSMELNDMILITLADHISYLLERMKQKTYLINPLQWEMKNIFPDEFAYSKKAVKYLRKVTGLEIPEEEAAFIAMHFVNAHLEMGNMQETVMLAQIIDEVLDIVRYYYNVDISEDGLDYNRFITHLRYFVKRQIQGEILKGDESAFLSLMKQKCPKDYKCAEKIKHYFENKYQWEITEDEILYLTLHLNRIMRKYEKLHN</sequence>
<name>A0A9D2B8P4_9FIRM</name>
<evidence type="ECO:0000259" key="2">
    <source>
        <dbReference type="PROSITE" id="PS51372"/>
    </source>
</evidence>